<accession>A0A1F5Z9Z5</accession>
<protein>
    <recommendedName>
        <fullName evidence="5">Glycosyl transferase family 1 domain-containing protein</fullName>
    </recommendedName>
</protein>
<evidence type="ECO:0008006" key="5">
    <source>
        <dbReference type="Google" id="ProtNLM"/>
    </source>
</evidence>
<dbReference type="GO" id="GO:0016757">
    <property type="term" value="F:glycosyltransferase activity"/>
    <property type="evidence" value="ECO:0007669"/>
    <property type="project" value="InterPro"/>
</dbReference>
<organism evidence="3 4">
    <name type="scientific">Candidatus Gottesmanbacteria bacterium RBG_16_43_7</name>
    <dbReference type="NCBI Taxonomy" id="1798373"/>
    <lineage>
        <taxon>Bacteria</taxon>
        <taxon>Candidatus Gottesmaniibacteriota</taxon>
    </lineage>
</organism>
<sequence>MKPKIAIIRGKFLNKYEMQFYEPLRNQFDITAFGSLSAYHRQFKFPAELLPSPMDLPDFPFRLPLLNRLFVDAHYLLGLERKLIGFDLVHSAETYYRYTQQALNAKRSGYVKKVIATVLENIPFNNEGIIGRRRYKARARQELDHLIALTQASRTALIQEGADPAKITVISHFIDSNRFSPTRLQQQQIADGNLRALNILYTGRLELYKGVMDIFKAAQQLLSDKQLSAYSLTFLFVGAGSQADNLNKSAARCGLKKHIQIENHPYEDMPQVYQRAHIFVAPSKPTRTWMEQYNTALLEAQASGLPIVTTDTGGIRENVGTAAIILTPGDIRSLAQSIKLLIQSSDRRRELAQIARVRAITIHDIKIGAGKIARLYHSLL</sequence>
<feature type="domain" description="Glycosyl transferase family 1" evidence="1">
    <location>
        <begin position="199"/>
        <end position="356"/>
    </location>
</feature>
<dbReference type="Gene3D" id="3.40.50.2000">
    <property type="entry name" value="Glycogen Phosphorylase B"/>
    <property type="match status" value="2"/>
</dbReference>
<dbReference type="STRING" id="1798373.A2154_03760"/>
<dbReference type="Proteomes" id="UP000176854">
    <property type="component" value="Unassembled WGS sequence"/>
</dbReference>
<comment type="caution">
    <text evidence="3">The sequence shown here is derived from an EMBL/GenBank/DDBJ whole genome shotgun (WGS) entry which is preliminary data.</text>
</comment>
<evidence type="ECO:0000259" key="2">
    <source>
        <dbReference type="Pfam" id="PF13439"/>
    </source>
</evidence>
<dbReference type="AlphaFoldDB" id="A0A1F5Z9Z5"/>
<dbReference type="Pfam" id="PF00534">
    <property type="entry name" value="Glycos_transf_1"/>
    <property type="match status" value="1"/>
</dbReference>
<evidence type="ECO:0000313" key="4">
    <source>
        <dbReference type="Proteomes" id="UP000176854"/>
    </source>
</evidence>
<reference evidence="3 4" key="1">
    <citation type="journal article" date="2016" name="Nat. Commun.">
        <title>Thousands of microbial genomes shed light on interconnected biogeochemical processes in an aquifer system.</title>
        <authorList>
            <person name="Anantharaman K."/>
            <person name="Brown C.T."/>
            <person name="Hug L.A."/>
            <person name="Sharon I."/>
            <person name="Castelle C.J."/>
            <person name="Probst A.J."/>
            <person name="Thomas B.C."/>
            <person name="Singh A."/>
            <person name="Wilkins M.J."/>
            <person name="Karaoz U."/>
            <person name="Brodie E.L."/>
            <person name="Williams K.H."/>
            <person name="Hubbard S.S."/>
            <person name="Banfield J.F."/>
        </authorList>
    </citation>
    <scope>NUCLEOTIDE SEQUENCE [LARGE SCALE GENOMIC DNA]</scope>
</reference>
<dbReference type="SUPFAM" id="SSF53756">
    <property type="entry name" value="UDP-Glycosyltransferase/glycogen phosphorylase"/>
    <property type="match status" value="1"/>
</dbReference>
<proteinExistence type="predicted"/>
<name>A0A1F5Z9Z5_9BACT</name>
<evidence type="ECO:0000313" key="3">
    <source>
        <dbReference type="EMBL" id="OGG09144.1"/>
    </source>
</evidence>
<evidence type="ECO:0000259" key="1">
    <source>
        <dbReference type="Pfam" id="PF00534"/>
    </source>
</evidence>
<dbReference type="InterPro" id="IPR001296">
    <property type="entry name" value="Glyco_trans_1"/>
</dbReference>
<dbReference type="CDD" id="cd03801">
    <property type="entry name" value="GT4_PimA-like"/>
    <property type="match status" value="1"/>
</dbReference>
<gene>
    <name evidence="3" type="ORF">A2154_03760</name>
</gene>
<feature type="domain" description="Glycosyltransferase subfamily 4-like N-terminal" evidence="2">
    <location>
        <begin position="61"/>
        <end position="178"/>
    </location>
</feature>
<dbReference type="InterPro" id="IPR028098">
    <property type="entry name" value="Glyco_trans_4-like_N"/>
</dbReference>
<dbReference type="EMBL" id="MFJC01000026">
    <property type="protein sequence ID" value="OGG09144.1"/>
    <property type="molecule type" value="Genomic_DNA"/>
</dbReference>
<dbReference type="Pfam" id="PF13439">
    <property type="entry name" value="Glyco_transf_4"/>
    <property type="match status" value="1"/>
</dbReference>
<dbReference type="PANTHER" id="PTHR12526">
    <property type="entry name" value="GLYCOSYLTRANSFERASE"/>
    <property type="match status" value="1"/>
</dbReference>